<dbReference type="STRING" id="311180.SAMN04488050_109151"/>
<dbReference type="EMBL" id="FOZW01000009">
    <property type="protein sequence ID" value="SFT06870.1"/>
    <property type="molecule type" value="Genomic_DNA"/>
</dbReference>
<dbReference type="AlphaFoldDB" id="A0A1I6UZM0"/>
<keyword evidence="3" id="KW-1185">Reference proteome</keyword>
<dbReference type="InterPro" id="IPR000073">
    <property type="entry name" value="AB_hydrolase_1"/>
</dbReference>
<dbReference type="GO" id="GO:0047372">
    <property type="term" value="F:monoacylglycerol lipase activity"/>
    <property type="evidence" value="ECO:0007669"/>
    <property type="project" value="TreeGrafter"/>
</dbReference>
<dbReference type="RefSeq" id="WP_092429434.1">
    <property type="nucleotide sequence ID" value="NZ_FNCL01000014.1"/>
</dbReference>
<protein>
    <submittedName>
        <fullName evidence="2">Pimeloyl-ACP methyl ester carboxylesterase</fullName>
    </submittedName>
</protein>
<accession>A0A1I6UZM0</accession>
<feature type="domain" description="AB hydrolase-1" evidence="1">
    <location>
        <begin position="26"/>
        <end position="246"/>
    </location>
</feature>
<evidence type="ECO:0000313" key="2">
    <source>
        <dbReference type="EMBL" id="SFT06870.1"/>
    </source>
</evidence>
<dbReference type="PANTHER" id="PTHR43798">
    <property type="entry name" value="MONOACYLGLYCEROL LIPASE"/>
    <property type="match status" value="1"/>
</dbReference>
<dbReference type="SUPFAM" id="SSF53474">
    <property type="entry name" value="alpha/beta-Hydrolases"/>
    <property type="match status" value="1"/>
</dbReference>
<sequence length="270" mass="29180">MLTHLAATVDGAKVVYDRTEQDGYPVIFVHGGFGSSSELWHSTMDSLPEGFSGYAINNFLRSDAPPDGYTIESLAARVAHFAQALGLERPVIVGHSMGGVVCQQAAISYPDVIGGLVTVGSGPTMKGHNTGRGLLATMREANGITEELMRGISAKWFYKEPPEGFFDAYVERAMQAPMQAVIDIQASLLDTDLVDDLPNIAAPTLVLHPTEDSGRPMEHAELLMAGISNARLHVFKDCGHSPMLESKTEFDTVFHSFLRDVKDGTTKADQ</sequence>
<dbReference type="PRINTS" id="PR00111">
    <property type="entry name" value="ABHYDROLASE"/>
</dbReference>
<dbReference type="Gene3D" id="3.40.50.1820">
    <property type="entry name" value="alpha/beta hydrolase"/>
    <property type="match status" value="1"/>
</dbReference>
<proteinExistence type="predicted"/>
<dbReference type="GO" id="GO:0016020">
    <property type="term" value="C:membrane"/>
    <property type="evidence" value="ECO:0007669"/>
    <property type="project" value="TreeGrafter"/>
</dbReference>
<organism evidence="2 3">
    <name type="scientific">Alloyangia pacifica</name>
    <dbReference type="NCBI Taxonomy" id="311180"/>
    <lineage>
        <taxon>Bacteria</taxon>
        <taxon>Pseudomonadati</taxon>
        <taxon>Pseudomonadota</taxon>
        <taxon>Alphaproteobacteria</taxon>
        <taxon>Rhodobacterales</taxon>
        <taxon>Roseobacteraceae</taxon>
        <taxon>Alloyangia</taxon>
    </lineage>
</organism>
<name>A0A1I6UZM0_9RHOB</name>
<evidence type="ECO:0000313" key="3">
    <source>
        <dbReference type="Proteomes" id="UP000199392"/>
    </source>
</evidence>
<reference evidence="3" key="1">
    <citation type="submission" date="2016-10" db="EMBL/GenBank/DDBJ databases">
        <authorList>
            <person name="Varghese N."/>
            <person name="Submissions S."/>
        </authorList>
    </citation>
    <scope>NUCLEOTIDE SEQUENCE [LARGE SCALE GENOMIC DNA]</scope>
    <source>
        <strain evidence="3">DSM 26894</strain>
    </source>
</reference>
<dbReference type="InterPro" id="IPR050266">
    <property type="entry name" value="AB_hydrolase_sf"/>
</dbReference>
<dbReference type="Proteomes" id="UP000199392">
    <property type="component" value="Unassembled WGS sequence"/>
</dbReference>
<dbReference type="Pfam" id="PF12697">
    <property type="entry name" value="Abhydrolase_6"/>
    <property type="match status" value="1"/>
</dbReference>
<dbReference type="InterPro" id="IPR029058">
    <property type="entry name" value="AB_hydrolase_fold"/>
</dbReference>
<evidence type="ECO:0000259" key="1">
    <source>
        <dbReference type="Pfam" id="PF12697"/>
    </source>
</evidence>
<dbReference type="PANTHER" id="PTHR43798:SF5">
    <property type="entry name" value="MONOACYLGLYCEROL LIPASE ABHD6"/>
    <property type="match status" value="1"/>
</dbReference>
<dbReference type="GO" id="GO:0046464">
    <property type="term" value="P:acylglycerol catabolic process"/>
    <property type="evidence" value="ECO:0007669"/>
    <property type="project" value="TreeGrafter"/>
</dbReference>
<dbReference type="OrthoDB" id="7267294at2"/>
<gene>
    <name evidence="2" type="ORF">SAMN04488050_109151</name>
</gene>